<dbReference type="EC" id="5.2.1.8" evidence="6"/>
<feature type="domain" description="PPIase FKBP-type" evidence="7">
    <location>
        <begin position="48"/>
        <end position="129"/>
    </location>
</feature>
<dbReference type="PANTHER" id="PTHR43811:SF19">
    <property type="entry name" value="39 KDA FK506-BINDING NUCLEAR PROTEIN"/>
    <property type="match status" value="1"/>
</dbReference>
<dbReference type="Proteomes" id="UP000289703">
    <property type="component" value="Unassembled WGS sequence"/>
</dbReference>
<dbReference type="RefSeq" id="WP_129253802.1">
    <property type="nucleotide sequence ID" value="NZ_SAXA01000004.1"/>
</dbReference>
<dbReference type="EMBL" id="SAXA01000004">
    <property type="protein sequence ID" value="RXQ95909.1"/>
    <property type="molecule type" value="Genomic_DNA"/>
</dbReference>
<name>A0A4Q1JMU4_9BACT</name>
<evidence type="ECO:0000256" key="4">
    <source>
        <dbReference type="ARBA" id="ARBA00023235"/>
    </source>
</evidence>
<dbReference type="PANTHER" id="PTHR43811">
    <property type="entry name" value="FKBP-TYPE PEPTIDYL-PROLYL CIS-TRANS ISOMERASE FKPA"/>
    <property type="match status" value="1"/>
</dbReference>
<keyword evidence="4 5" id="KW-0413">Isomerase</keyword>
<dbReference type="Gene3D" id="3.10.50.40">
    <property type="match status" value="1"/>
</dbReference>
<comment type="similarity">
    <text evidence="2 6">Belongs to the FKBP-type PPIase family.</text>
</comment>
<evidence type="ECO:0000256" key="6">
    <source>
        <dbReference type="RuleBase" id="RU003915"/>
    </source>
</evidence>
<evidence type="ECO:0000256" key="5">
    <source>
        <dbReference type="PROSITE-ProRule" id="PRU00277"/>
    </source>
</evidence>
<evidence type="ECO:0000256" key="3">
    <source>
        <dbReference type="ARBA" id="ARBA00023110"/>
    </source>
</evidence>
<dbReference type="InterPro" id="IPR001179">
    <property type="entry name" value="PPIase_FKBP_dom"/>
</dbReference>
<dbReference type="SUPFAM" id="SSF54534">
    <property type="entry name" value="FKBP-like"/>
    <property type="match status" value="1"/>
</dbReference>
<evidence type="ECO:0000313" key="8">
    <source>
        <dbReference type="EMBL" id="RXQ95909.1"/>
    </source>
</evidence>
<dbReference type="PROSITE" id="PS50059">
    <property type="entry name" value="FKBP_PPIASE"/>
    <property type="match status" value="1"/>
</dbReference>
<comment type="catalytic activity">
    <reaction evidence="1 5 6">
        <text>[protein]-peptidylproline (omega=180) = [protein]-peptidylproline (omega=0)</text>
        <dbReference type="Rhea" id="RHEA:16237"/>
        <dbReference type="Rhea" id="RHEA-COMP:10747"/>
        <dbReference type="Rhea" id="RHEA-COMP:10748"/>
        <dbReference type="ChEBI" id="CHEBI:83833"/>
        <dbReference type="ChEBI" id="CHEBI:83834"/>
        <dbReference type="EC" id="5.2.1.8"/>
    </reaction>
</comment>
<accession>A0A4Q1JMU4</accession>
<organism evidence="8 9">
    <name type="scientific">Ancylomarina salipaludis</name>
    <dbReference type="NCBI Taxonomy" id="2501299"/>
    <lineage>
        <taxon>Bacteria</taxon>
        <taxon>Pseudomonadati</taxon>
        <taxon>Bacteroidota</taxon>
        <taxon>Bacteroidia</taxon>
        <taxon>Marinilabiliales</taxon>
        <taxon>Marinifilaceae</taxon>
        <taxon>Ancylomarina</taxon>
    </lineage>
</organism>
<keyword evidence="9" id="KW-1185">Reference proteome</keyword>
<keyword evidence="3 5" id="KW-0697">Rotamase</keyword>
<evidence type="ECO:0000256" key="2">
    <source>
        <dbReference type="ARBA" id="ARBA00006577"/>
    </source>
</evidence>
<evidence type="ECO:0000256" key="1">
    <source>
        <dbReference type="ARBA" id="ARBA00000971"/>
    </source>
</evidence>
<dbReference type="InterPro" id="IPR046357">
    <property type="entry name" value="PPIase_dom_sf"/>
</dbReference>
<dbReference type="OrthoDB" id="9814548at2"/>
<proteinExistence type="inferred from homology"/>
<comment type="caution">
    <text evidence="8">The sequence shown here is derived from an EMBL/GenBank/DDBJ whole genome shotgun (WGS) entry which is preliminary data.</text>
</comment>
<reference evidence="8 9" key="1">
    <citation type="submission" date="2019-01" db="EMBL/GenBank/DDBJ databases">
        <title>Ancylomarina salipaludis sp. nov., isolated from a salt marsh.</title>
        <authorList>
            <person name="Yoon J.-H."/>
        </authorList>
    </citation>
    <scope>NUCLEOTIDE SEQUENCE [LARGE SCALE GENOMIC DNA]</scope>
    <source>
        <strain evidence="8 9">SHSM-M15</strain>
    </source>
</reference>
<dbReference type="AlphaFoldDB" id="A0A4Q1JMU4"/>
<dbReference type="Pfam" id="PF00254">
    <property type="entry name" value="FKBP_C"/>
    <property type="match status" value="1"/>
</dbReference>
<protein>
    <recommendedName>
        <fullName evidence="6">Peptidyl-prolyl cis-trans isomerase</fullName>
        <ecNumber evidence="6">5.2.1.8</ecNumber>
    </recommendedName>
</protein>
<dbReference type="GO" id="GO:0003755">
    <property type="term" value="F:peptidyl-prolyl cis-trans isomerase activity"/>
    <property type="evidence" value="ECO:0007669"/>
    <property type="project" value="UniProtKB-UniRule"/>
</dbReference>
<evidence type="ECO:0000259" key="7">
    <source>
        <dbReference type="PROSITE" id="PS50059"/>
    </source>
</evidence>
<evidence type="ECO:0000313" key="9">
    <source>
        <dbReference type="Proteomes" id="UP000289703"/>
    </source>
</evidence>
<gene>
    <name evidence="8" type="ORF">EO244_06295</name>
</gene>
<sequence>MKKQNFKQKNEEEIKAYIARHQLEAQRTETGLYYLINKEGKGAQPNINSYIKIAYIGYFINGDTFDQNDKLEINLTEVITGWIEGLQYFKEGGEGVLFVPSHLAYGNKDNGPIPAGSVLIFDIQLIAVT</sequence>